<evidence type="ECO:0000256" key="1">
    <source>
        <dbReference type="ARBA" id="ARBA00022741"/>
    </source>
</evidence>
<feature type="binding site" evidence="3">
    <location>
        <begin position="95"/>
        <end position="102"/>
    </location>
    <ligand>
        <name>ATP</name>
        <dbReference type="ChEBI" id="CHEBI:30616"/>
    </ligand>
</feature>
<dbReference type="GeneID" id="108557260"/>
<evidence type="ECO:0000256" key="2">
    <source>
        <dbReference type="ARBA" id="ARBA00022840"/>
    </source>
</evidence>
<dbReference type="Proteomes" id="UP000695000">
    <property type="component" value="Unplaced"/>
</dbReference>
<dbReference type="PANTHER" id="PTHR47117:SF6">
    <property type="entry name" value="KINESIN-LIKE PROTEIN KIF16B"/>
    <property type="match status" value="1"/>
</dbReference>
<keyword evidence="1 3" id="KW-0547">Nucleotide-binding</keyword>
<dbReference type="InterPro" id="IPR036961">
    <property type="entry name" value="Kinesin_motor_dom_sf"/>
</dbReference>
<evidence type="ECO:0000313" key="5">
    <source>
        <dbReference type="Proteomes" id="UP000695000"/>
    </source>
</evidence>
<sequence length="1129" mass="127852">MTRLTVAIRVRPLSDRENITKSVSIVSVENGKTISVTNIKVPEQNAGDSRERVRRFTFDYCFDSISTQEDVFQNIGKEIGKAIKKRFHSCVLAYGQSSTGKTHTMIGDEDDVGLAPRLCETFFDYLAETAVGSETQNMSATVSYLEIYNEKVKDLLNVQCGRDDSVSLKVREHPKKGPYVQGLTERTVADTAELLTCLQIGNSNRRTASTNINPRSSRSHSVFTITCFGGVKLRLVDLAGSERAGSRSHTTPLFREGANINKSLVALRNVITALADKHLKSTRKRFIPYRDSILTWLLKDTLGGNSKTILISTISPSSACYSETVNTLRFGQTAKQIVVQPLFIEDPKERTIRELRTEIAKLKELLYFAQTQQQPASTQENRASEGDISWEEVDDFDNSTDSGITSSHASLNEDVDDDCKCETQNRINISVPIVKLCEVKRTVLKSVDKLIPVMEVTANISKPKPPVPLQRTYSVDHKMGVKSKKLFGSHEVLTSKDKKPIEVRKRSLDKPMSLVQKKTVAKSVLTEPRTKFEAKSKIDSLRRAQVKPRSEIVAAVTQRLYNKVKKKEASTDTDDIDKIEPVKELSICSNARLKLLELTRKALKAHRRRNEYTQTDLFPVLRVKEISTDVDDLQFDLSEIKDACIGTDPVDTQDFGVGCSLTSKKLIFTRTCGTSTENLLEEKQTVPQPNLISFTKYLQPQPEPKFEIIKPCIANPIYTSSVNINVNHNYINTNKPSSGNLSDDSLEEYPQPNVCLPTPDLISNHNSLEQSTSSNAIAKKSFNDLSFANMNVIQEEFELNENYSTDLKEMCVANFALVPRCSESIESVDLQTVYASQTFSSNINERCTPIREFHPNLCKANIVEDYLKESLIIEKPIILKSIMKQQESSDDESVHFENIPDSLNYYNEKKKVRFNEEPFKNENMVEAMTNFMKEVTTLMSNLTKVANRLENSSEQEYDVEVTVNDFNMPKCRSRRKKEHKEHRHCCSRESSVFSESTTQTSPIRTCEMGTTFEEQLPVNKYEAIVRESCERLEKVINKAETQEASLMDDLHRFPQPFSITTDWNCRSNAGEDLSLESNLAFSDYGSLPRRRYRRERFSSCSPSTYLKELTTMRKQIVESSREAFSSEPQ</sequence>
<name>A0ABM1M3P0_NICVS</name>
<dbReference type="SUPFAM" id="SSF52540">
    <property type="entry name" value="P-loop containing nucleoside triphosphate hydrolases"/>
    <property type="match status" value="1"/>
</dbReference>
<dbReference type="InterPro" id="IPR027417">
    <property type="entry name" value="P-loop_NTPase"/>
</dbReference>
<keyword evidence="5" id="KW-1185">Reference proteome</keyword>
<dbReference type="RefSeq" id="XP_017769190.1">
    <property type="nucleotide sequence ID" value="XM_017913701.1"/>
</dbReference>
<gene>
    <name evidence="6" type="primary">LOC108557260</name>
</gene>
<dbReference type="PANTHER" id="PTHR47117">
    <property type="entry name" value="STAR-RELATED LIPID TRANSFER PROTEIN 9"/>
    <property type="match status" value="1"/>
</dbReference>
<dbReference type="PROSITE" id="PS50067">
    <property type="entry name" value="KINESIN_MOTOR_2"/>
    <property type="match status" value="1"/>
</dbReference>
<evidence type="ECO:0000256" key="3">
    <source>
        <dbReference type="PROSITE-ProRule" id="PRU00283"/>
    </source>
</evidence>
<dbReference type="PRINTS" id="PR00380">
    <property type="entry name" value="KINESINHEAVY"/>
</dbReference>
<reference evidence="6" key="1">
    <citation type="submission" date="2025-08" db="UniProtKB">
        <authorList>
            <consortium name="RefSeq"/>
        </authorList>
    </citation>
    <scope>IDENTIFICATION</scope>
    <source>
        <tissue evidence="6">Whole Larva</tissue>
    </source>
</reference>
<comment type="similarity">
    <text evidence="3">Belongs to the TRAFAC class myosin-kinesin ATPase superfamily. Kinesin family.</text>
</comment>
<feature type="domain" description="Kinesin motor" evidence="4">
    <location>
        <begin position="3"/>
        <end position="337"/>
    </location>
</feature>
<protein>
    <submittedName>
        <fullName evidence="6">Kinesin-like protein KIF11-A</fullName>
    </submittedName>
</protein>
<keyword evidence="2 3" id="KW-0067">ATP-binding</keyword>
<keyword evidence="3" id="KW-0505">Motor protein</keyword>
<evidence type="ECO:0000259" key="4">
    <source>
        <dbReference type="PROSITE" id="PS50067"/>
    </source>
</evidence>
<dbReference type="Gene3D" id="3.40.850.10">
    <property type="entry name" value="Kinesin motor domain"/>
    <property type="match status" value="1"/>
</dbReference>
<dbReference type="InterPro" id="IPR001752">
    <property type="entry name" value="Kinesin_motor_dom"/>
</dbReference>
<proteinExistence type="inferred from homology"/>
<dbReference type="SMART" id="SM00129">
    <property type="entry name" value="KISc"/>
    <property type="match status" value="1"/>
</dbReference>
<evidence type="ECO:0000313" key="6">
    <source>
        <dbReference type="RefSeq" id="XP_017769190.1"/>
    </source>
</evidence>
<organism evidence="5 6">
    <name type="scientific">Nicrophorus vespilloides</name>
    <name type="common">Boreal carrion beetle</name>
    <dbReference type="NCBI Taxonomy" id="110193"/>
    <lineage>
        <taxon>Eukaryota</taxon>
        <taxon>Metazoa</taxon>
        <taxon>Ecdysozoa</taxon>
        <taxon>Arthropoda</taxon>
        <taxon>Hexapoda</taxon>
        <taxon>Insecta</taxon>
        <taxon>Pterygota</taxon>
        <taxon>Neoptera</taxon>
        <taxon>Endopterygota</taxon>
        <taxon>Coleoptera</taxon>
        <taxon>Polyphaga</taxon>
        <taxon>Staphyliniformia</taxon>
        <taxon>Silphidae</taxon>
        <taxon>Nicrophorinae</taxon>
        <taxon>Nicrophorus</taxon>
    </lineage>
</organism>
<accession>A0ABM1M3P0</accession>
<dbReference type="Pfam" id="PF00225">
    <property type="entry name" value="Kinesin"/>
    <property type="match status" value="1"/>
</dbReference>